<feature type="transmembrane region" description="Helical" evidence="7">
    <location>
        <begin position="193"/>
        <end position="217"/>
    </location>
</feature>
<evidence type="ECO:0000256" key="3">
    <source>
        <dbReference type="ARBA" id="ARBA00022475"/>
    </source>
</evidence>
<evidence type="ECO:0000256" key="1">
    <source>
        <dbReference type="ARBA" id="ARBA00004651"/>
    </source>
</evidence>
<feature type="transmembrane region" description="Helical" evidence="7">
    <location>
        <begin position="147"/>
        <end position="172"/>
    </location>
</feature>
<evidence type="ECO:0000313" key="10">
    <source>
        <dbReference type="Proteomes" id="UP000183447"/>
    </source>
</evidence>
<evidence type="ECO:0000256" key="5">
    <source>
        <dbReference type="ARBA" id="ARBA00022989"/>
    </source>
</evidence>
<dbReference type="Gene3D" id="1.10.3720.10">
    <property type="entry name" value="MetI-like"/>
    <property type="match status" value="1"/>
</dbReference>
<dbReference type="AlphaFoldDB" id="A0A1K2HXY8"/>
<dbReference type="RefSeq" id="WP_072342437.1">
    <property type="nucleotide sequence ID" value="NZ_FPKU01000002.1"/>
</dbReference>
<evidence type="ECO:0000256" key="4">
    <source>
        <dbReference type="ARBA" id="ARBA00022692"/>
    </source>
</evidence>
<sequence length="273" mass="28701">MSTPDTARSDTVWVEHVALIDRIPRSLGMAALLVGFVLAWQLLCMSGAVPAILLPTPAETGADLLFVGQNLLSGGYVLKAAATTASEMLLGFAIATSLGIALGILVGETRFGERAVMPYLVAIDTMPKIAFAPLFVAWLGFGIASKVALAAFMATFPVVVATAAGLAAVDANAQMLFRSMGASRLKTLTRLKLPIALPYFFAGLKIAAVSVTAGAIAGEFMGGGEGMGQLIRVAAGQLATARVFSLIFYLSLFGLTLFVLVGWIERKVVFWRR</sequence>
<proteinExistence type="inferred from homology"/>
<evidence type="ECO:0000313" key="9">
    <source>
        <dbReference type="EMBL" id="SFZ84587.1"/>
    </source>
</evidence>
<feature type="domain" description="ABC transmembrane type-1" evidence="8">
    <location>
        <begin position="81"/>
        <end position="259"/>
    </location>
</feature>
<organism evidence="9 10">
    <name type="scientific">Devosia enhydra</name>
    <dbReference type="NCBI Taxonomy" id="665118"/>
    <lineage>
        <taxon>Bacteria</taxon>
        <taxon>Pseudomonadati</taxon>
        <taxon>Pseudomonadota</taxon>
        <taxon>Alphaproteobacteria</taxon>
        <taxon>Hyphomicrobiales</taxon>
        <taxon>Devosiaceae</taxon>
        <taxon>Devosia</taxon>
    </lineage>
</organism>
<dbReference type="PANTHER" id="PTHR30151:SF20">
    <property type="entry name" value="ABC TRANSPORTER PERMEASE PROTEIN HI_0355-RELATED"/>
    <property type="match status" value="1"/>
</dbReference>
<reference evidence="9 10" key="1">
    <citation type="submission" date="2016-11" db="EMBL/GenBank/DDBJ databases">
        <authorList>
            <person name="Jaros S."/>
            <person name="Januszkiewicz K."/>
            <person name="Wedrychowicz H."/>
        </authorList>
    </citation>
    <scope>NUCLEOTIDE SEQUENCE [LARGE SCALE GENOMIC DNA]</scope>
    <source>
        <strain evidence="9 10">ATCC 23634</strain>
    </source>
</reference>
<dbReference type="InterPro" id="IPR035906">
    <property type="entry name" value="MetI-like_sf"/>
</dbReference>
<dbReference type="Proteomes" id="UP000183447">
    <property type="component" value="Unassembled WGS sequence"/>
</dbReference>
<feature type="transmembrane region" description="Helical" evidence="7">
    <location>
        <begin position="119"/>
        <end position="141"/>
    </location>
</feature>
<dbReference type="GO" id="GO:0005886">
    <property type="term" value="C:plasma membrane"/>
    <property type="evidence" value="ECO:0007669"/>
    <property type="project" value="UniProtKB-SubCell"/>
</dbReference>
<keyword evidence="2 7" id="KW-0813">Transport</keyword>
<dbReference type="EMBL" id="FPKU01000002">
    <property type="protein sequence ID" value="SFZ84587.1"/>
    <property type="molecule type" value="Genomic_DNA"/>
</dbReference>
<gene>
    <name evidence="9" type="ORF">SAMN02983003_2101</name>
</gene>
<feature type="transmembrane region" description="Helical" evidence="7">
    <location>
        <begin position="246"/>
        <end position="264"/>
    </location>
</feature>
<dbReference type="GO" id="GO:0055085">
    <property type="term" value="P:transmembrane transport"/>
    <property type="evidence" value="ECO:0007669"/>
    <property type="project" value="InterPro"/>
</dbReference>
<feature type="transmembrane region" description="Helical" evidence="7">
    <location>
        <begin position="88"/>
        <end position="107"/>
    </location>
</feature>
<evidence type="ECO:0000256" key="7">
    <source>
        <dbReference type="RuleBase" id="RU363032"/>
    </source>
</evidence>
<keyword evidence="10" id="KW-1185">Reference proteome</keyword>
<comment type="similarity">
    <text evidence="7">Belongs to the binding-protein-dependent transport system permease family.</text>
</comment>
<keyword evidence="3" id="KW-1003">Cell membrane</keyword>
<dbReference type="PANTHER" id="PTHR30151">
    <property type="entry name" value="ALKANE SULFONATE ABC TRANSPORTER-RELATED, MEMBRANE SUBUNIT"/>
    <property type="match status" value="1"/>
</dbReference>
<evidence type="ECO:0000256" key="6">
    <source>
        <dbReference type="ARBA" id="ARBA00023136"/>
    </source>
</evidence>
<protein>
    <submittedName>
        <fullName evidence="9">NitT/TauT family transport system permease protein</fullName>
    </submittedName>
</protein>
<comment type="subcellular location">
    <subcellularLocation>
        <location evidence="1 7">Cell membrane</location>
        <topology evidence="1 7">Multi-pass membrane protein</topology>
    </subcellularLocation>
</comment>
<keyword evidence="4 7" id="KW-0812">Transmembrane</keyword>
<feature type="transmembrane region" description="Helical" evidence="7">
    <location>
        <begin position="30"/>
        <end position="54"/>
    </location>
</feature>
<keyword evidence="6 7" id="KW-0472">Membrane</keyword>
<dbReference type="InterPro" id="IPR000515">
    <property type="entry name" value="MetI-like"/>
</dbReference>
<name>A0A1K2HXY8_9HYPH</name>
<accession>A0A1K2HXY8</accession>
<keyword evidence="5 7" id="KW-1133">Transmembrane helix</keyword>
<dbReference type="Pfam" id="PF00528">
    <property type="entry name" value="BPD_transp_1"/>
    <property type="match status" value="1"/>
</dbReference>
<dbReference type="SUPFAM" id="SSF161098">
    <property type="entry name" value="MetI-like"/>
    <property type="match status" value="1"/>
</dbReference>
<dbReference type="PROSITE" id="PS50928">
    <property type="entry name" value="ABC_TM1"/>
    <property type="match status" value="1"/>
</dbReference>
<evidence type="ECO:0000259" key="8">
    <source>
        <dbReference type="PROSITE" id="PS50928"/>
    </source>
</evidence>
<dbReference type="CDD" id="cd06261">
    <property type="entry name" value="TM_PBP2"/>
    <property type="match status" value="1"/>
</dbReference>
<dbReference type="STRING" id="665118.SAMN02983003_2101"/>
<evidence type="ECO:0000256" key="2">
    <source>
        <dbReference type="ARBA" id="ARBA00022448"/>
    </source>
</evidence>